<dbReference type="RefSeq" id="XP_056039400.1">
    <property type="nucleotide sequence ID" value="XM_056182974.1"/>
</dbReference>
<comment type="similarity">
    <text evidence="1">Belongs to the universal ribosomal protein uS8 family.</text>
</comment>
<dbReference type="Gene3D" id="3.30.1490.10">
    <property type="match status" value="1"/>
</dbReference>
<organism evidence="4 5">
    <name type="scientific">Schizosaccharomyces osmophilus</name>
    <dbReference type="NCBI Taxonomy" id="2545709"/>
    <lineage>
        <taxon>Eukaryota</taxon>
        <taxon>Fungi</taxon>
        <taxon>Dikarya</taxon>
        <taxon>Ascomycota</taxon>
        <taxon>Taphrinomycotina</taxon>
        <taxon>Schizosaccharomycetes</taxon>
        <taxon>Schizosaccharomycetales</taxon>
        <taxon>Schizosaccharomycetaceae</taxon>
        <taxon>Schizosaccharomyces</taxon>
    </lineage>
</organism>
<evidence type="ECO:0000256" key="1">
    <source>
        <dbReference type="ARBA" id="ARBA00006471"/>
    </source>
</evidence>
<evidence type="ECO:0000313" key="4">
    <source>
        <dbReference type="EMBL" id="WBW75157.1"/>
    </source>
</evidence>
<dbReference type="AlphaFoldDB" id="A0AAE9WF11"/>
<dbReference type="InterPro" id="IPR035987">
    <property type="entry name" value="Ribosomal_uS8_sf"/>
</dbReference>
<dbReference type="SUPFAM" id="SSF56047">
    <property type="entry name" value="Ribosomal protein S8"/>
    <property type="match status" value="1"/>
</dbReference>
<dbReference type="FunFam" id="3.30.1370.30:FF:000006">
    <property type="entry name" value="40S ribosomal protein S8"/>
    <property type="match status" value="1"/>
</dbReference>
<evidence type="ECO:0000256" key="2">
    <source>
        <dbReference type="ARBA" id="ARBA00022980"/>
    </source>
</evidence>
<evidence type="ECO:0000313" key="5">
    <source>
        <dbReference type="Proteomes" id="UP001212411"/>
    </source>
</evidence>
<dbReference type="GO" id="GO:0005840">
    <property type="term" value="C:ribosome"/>
    <property type="evidence" value="ECO:0007669"/>
    <property type="project" value="UniProtKB-KW"/>
</dbReference>
<proteinExistence type="inferred from homology"/>
<evidence type="ECO:0000256" key="3">
    <source>
        <dbReference type="ARBA" id="ARBA00023274"/>
    </source>
</evidence>
<dbReference type="InterPro" id="IPR000630">
    <property type="entry name" value="Ribosomal_uS8"/>
</dbReference>
<dbReference type="Gene3D" id="3.30.1370.30">
    <property type="match status" value="1"/>
</dbReference>
<dbReference type="GeneID" id="80877663"/>
<keyword evidence="5" id="KW-1185">Reference proteome</keyword>
<dbReference type="EMBL" id="CP115613">
    <property type="protein sequence ID" value="WBW75157.1"/>
    <property type="molecule type" value="Genomic_DNA"/>
</dbReference>
<reference evidence="4 5" key="1">
    <citation type="journal article" date="2023" name="G3 (Bethesda)">
        <title>A high-quality reference genome for the fission yeast Schizosaccharomyces osmophilus.</title>
        <authorList>
            <person name="Jia G.S."/>
            <person name="Zhang W.C."/>
            <person name="Liang Y."/>
            <person name="Liu X.H."/>
            <person name="Rhind N."/>
            <person name="Pidoux A."/>
            <person name="Brysch-Herzberg M."/>
            <person name="Du L.L."/>
        </authorList>
    </citation>
    <scope>NUCLEOTIDE SEQUENCE [LARGE SCALE GENOMIC DNA]</scope>
    <source>
        <strain evidence="4 5">CBS 15793</strain>
    </source>
</reference>
<dbReference type="KEGG" id="som:SOMG_04187"/>
<name>A0AAE9WF11_9SCHI</name>
<dbReference type="Proteomes" id="UP001212411">
    <property type="component" value="Chromosome 3"/>
</dbReference>
<dbReference type="GO" id="GO:1990904">
    <property type="term" value="C:ribonucleoprotein complex"/>
    <property type="evidence" value="ECO:0007669"/>
    <property type="project" value="UniProtKB-KW"/>
</dbReference>
<sequence length="152" mass="16971">MQLHFVFSHLQNSFRAGKAMACVPNCRSVLELSAALYHQGFISSIQRGHLQGPDLVPTPTTRSNVAERRLWLSLKYYEGKPVMQYIRGVSKPSRKVYMTPSELINFSKGRTVSFVRGLEPAEAAVVETKKGIMGVEDAIREQLGGSVLCRMK</sequence>
<dbReference type="GO" id="GO:0003735">
    <property type="term" value="F:structural constituent of ribosome"/>
    <property type="evidence" value="ECO:0007669"/>
    <property type="project" value="InterPro"/>
</dbReference>
<accession>A0AAE9WF11</accession>
<dbReference type="GO" id="GO:0006412">
    <property type="term" value="P:translation"/>
    <property type="evidence" value="ECO:0007669"/>
    <property type="project" value="InterPro"/>
</dbReference>
<dbReference type="Pfam" id="PF00410">
    <property type="entry name" value="Ribosomal_S8"/>
    <property type="match status" value="1"/>
</dbReference>
<protein>
    <submittedName>
        <fullName evidence="4">Mitochondrial ribosomal protein subunit S8</fullName>
    </submittedName>
</protein>
<gene>
    <name evidence="4" type="primary">mrps8</name>
    <name evidence="4" type="ORF">SOMG_04187</name>
</gene>
<keyword evidence="3" id="KW-0687">Ribonucleoprotein</keyword>
<keyword evidence="2 4" id="KW-0689">Ribosomal protein</keyword>